<evidence type="ECO:0008006" key="3">
    <source>
        <dbReference type="Google" id="ProtNLM"/>
    </source>
</evidence>
<dbReference type="Gene3D" id="3.40.710.10">
    <property type="entry name" value="DD-peptidase/beta-lactamase superfamily"/>
    <property type="match status" value="1"/>
</dbReference>
<evidence type="ECO:0000313" key="1">
    <source>
        <dbReference type="EMBL" id="GLQ28920.1"/>
    </source>
</evidence>
<organism evidence="1 2">
    <name type="scientific">Sulfitobacter pacificus</name>
    <dbReference type="NCBI Taxonomy" id="1499314"/>
    <lineage>
        <taxon>Bacteria</taxon>
        <taxon>Pseudomonadati</taxon>
        <taxon>Pseudomonadota</taxon>
        <taxon>Alphaproteobacteria</taxon>
        <taxon>Rhodobacterales</taxon>
        <taxon>Roseobacteraceae</taxon>
        <taxon>Sulfitobacter</taxon>
    </lineage>
</organism>
<evidence type="ECO:0000313" key="2">
    <source>
        <dbReference type="Proteomes" id="UP001161388"/>
    </source>
</evidence>
<protein>
    <recommendedName>
        <fullName evidence="3">Glutaminase</fullName>
    </recommendedName>
</protein>
<gene>
    <name evidence="1" type="ORF">GCM10007927_37230</name>
</gene>
<dbReference type="InterPro" id="IPR012338">
    <property type="entry name" value="Beta-lactam/transpept-like"/>
</dbReference>
<name>A0ABQ5VP30_9RHOB</name>
<dbReference type="SUPFAM" id="SSF56601">
    <property type="entry name" value="beta-lactamase/transpeptidase-like"/>
    <property type="match status" value="1"/>
</dbReference>
<reference evidence="1" key="1">
    <citation type="journal article" date="2014" name="Int. J. Syst. Evol. Microbiol.">
        <title>Complete genome of a new Firmicutes species belonging to the dominant human colonic microbiota ('Ruminococcus bicirculans') reveals two chromosomes and a selective capacity to utilize plant glucans.</title>
        <authorList>
            <consortium name="NISC Comparative Sequencing Program"/>
            <person name="Wegmann U."/>
            <person name="Louis P."/>
            <person name="Goesmann A."/>
            <person name="Henrissat B."/>
            <person name="Duncan S.H."/>
            <person name="Flint H.J."/>
        </authorList>
    </citation>
    <scope>NUCLEOTIDE SEQUENCE</scope>
    <source>
        <strain evidence="1">NBRC 109915</strain>
    </source>
</reference>
<dbReference type="EMBL" id="BSNL01000004">
    <property type="protein sequence ID" value="GLQ28920.1"/>
    <property type="molecule type" value="Genomic_DNA"/>
</dbReference>
<dbReference type="RefSeq" id="WP_284375975.1">
    <property type="nucleotide sequence ID" value="NZ_BSNL01000004.1"/>
</dbReference>
<reference evidence="1" key="2">
    <citation type="submission" date="2023-01" db="EMBL/GenBank/DDBJ databases">
        <title>Draft genome sequence of Sulfitobacter pacificus strain NBRC 109915.</title>
        <authorList>
            <person name="Sun Q."/>
            <person name="Mori K."/>
        </authorList>
    </citation>
    <scope>NUCLEOTIDE SEQUENCE</scope>
    <source>
        <strain evidence="1">NBRC 109915</strain>
    </source>
</reference>
<comment type="caution">
    <text evidence="1">The sequence shown here is derived from an EMBL/GenBank/DDBJ whole genome shotgun (WGS) entry which is preliminary data.</text>
</comment>
<proteinExistence type="predicted"/>
<accession>A0ABQ5VP30</accession>
<dbReference type="Proteomes" id="UP001161388">
    <property type="component" value="Unassembled WGS sequence"/>
</dbReference>
<sequence length="52" mass="5957">MDDLECIQTTLQKIERKMRKCEARGQLVSYIPQLARVNPERFEMSACLANGA</sequence>
<keyword evidence="2" id="KW-1185">Reference proteome</keyword>